<proteinExistence type="predicted"/>
<accession>A0A1M7HS47</accession>
<dbReference type="STRING" id="735517.SAMN05444272_2301"/>
<dbReference type="AlphaFoldDB" id="A0A1M7HS47"/>
<dbReference type="Pfam" id="PF01575">
    <property type="entry name" value="MaoC_dehydratas"/>
    <property type="match status" value="1"/>
</dbReference>
<dbReference type="Gene3D" id="3.10.129.10">
    <property type="entry name" value="Hotdog Thioesterase"/>
    <property type="match status" value="1"/>
</dbReference>
<reference evidence="2 3" key="1">
    <citation type="submission" date="2016-11" db="EMBL/GenBank/DDBJ databases">
        <authorList>
            <person name="Jaros S."/>
            <person name="Januszkiewicz K."/>
            <person name="Wedrychowicz H."/>
        </authorList>
    </citation>
    <scope>NUCLEOTIDE SEQUENCE [LARGE SCALE GENOMIC DNA]</scope>
    <source>
        <strain evidence="2 3">DSM 22153</strain>
    </source>
</reference>
<feature type="domain" description="MaoC-like" evidence="1">
    <location>
        <begin position="22"/>
        <end position="123"/>
    </location>
</feature>
<evidence type="ECO:0000259" key="1">
    <source>
        <dbReference type="Pfam" id="PF01575"/>
    </source>
</evidence>
<gene>
    <name evidence="2" type="ORF">SAMN05444272_2301</name>
</gene>
<keyword evidence="3" id="KW-1185">Reference proteome</keyword>
<dbReference type="InterPro" id="IPR002539">
    <property type="entry name" value="MaoC-like_dom"/>
</dbReference>
<dbReference type="InterPro" id="IPR029069">
    <property type="entry name" value="HotDog_dom_sf"/>
</dbReference>
<organism evidence="2 3">
    <name type="scientific">Roseibium suaedae</name>
    <dbReference type="NCBI Taxonomy" id="735517"/>
    <lineage>
        <taxon>Bacteria</taxon>
        <taxon>Pseudomonadati</taxon>
        <taxon>Pseudomonadota</taxon>
        <taxon>Alphaproteobacteria</taxon>
        <taxon>Hyphomicrobiales</taxon>
        <taxon>Stappiaceae</taxon>
        <taxon>Roseibium</taxon>
    </lineage>
</organism>
<dbReference type="Proteomes" id="UP000186002">
    <property type="component" value="Unassembled WGS sequence"/>
</dbReference>
<dbReference type="PANTHER" id="PTHR43664">
    <property type="entry name" value="MONOAMINE OXIDASE-RELATED"/>
    <property type="match status" value="1"/>
</dbReference>
<dbReference type="SUPFAM" id="SSF54637">
    <property type="entry name" value="Thioesterase/thiol ester dehydrase-isomerase"/>
    <property type="match status" value="1"/>
</dbReference>
<dbReference type="EMBL" id="FRBW01000002">
    <property type="protein sequence ID" value="SHM30947.1"/>
    <property type="molecule type" value="Genomic_DNA"/>
</dbReference>
<sequence>MIGYFEDTEIGFELPLGSHLFTAEEIIAFAEEFDPQPFHLSEEGAQAMHFGRLCASGWHTASAYMGALMRTVHAHEAKAESEGLPVAKRGPSPGFEDLRWIRPVFAGDTISYKSIITGKTESRSRPQWGIVHAENHGTNQNGEAVFFFKSSVFLERRPAE</sequence>
<protein>
    <submittedName>
        <fullName evidence="2">Acyl dehydratase</fullName>
    </submittedName>
</protein>
<name>A0A1M7HS47_9HYPH</name>
<dbReference type="InterPro" id="IPR052342">
    <property type="entry name" value="MCH/BMMD"/>
</dbReference>
<dbReference type="PANTHER" id="PTHR43664:SF1">
    <property type="entry name" value="BETA-METHYLMALYL-COA DEHYDRATASE"/>
    <property type="match status" value="1"/>
</dbReference>
<dbReference type="RefSeq" id="WP_073013170.1">
    <property type="nucleotide sequence ID" value="NZ_FRBW01000002.1"/>
</dbReference>
<evidence type="ECO:0000313" key="3">
    <source>
        <dbReference type="Proteomes" id="UP000186002"/>
    </source>
</evidence>
<dbReference type="CDD" id="cd03454">
    <property type="entry name" value="YdeM"/>
    <property type="match status" value="1"/>
</dbReference>
<dbReference type="OrthoDB" id="9797938at2"/>
<evidence type="ECO:0000313" key="2">
    <source>
        <dbReference type="EMBL" id="SHM30947.1"/>
    </source>
</evidence>